<name>A0A450RUJ9_9GAMM</name>
<reference evidence="2" key="1">
    <citation type="submission" date="2019-02" db="EMBL/GenBank/DDBJ databases">
        <authorList>
            <person name="Gruber-Vodicka R. H."/>
            <person name="Seah K. B. B."/>
        </authorList>
    </citation>
    <scope>NUCLEOTIDE SEQUENCE</scope>
    <source>
        <strain evidence="2">BECK_DK47</strain>
    </source>
</reference>
<evidence type="ECO:0000313" key="2">
    <source>
        <dbReference type="EMBL" id="VFJ42770.1"/>
    </source>
</evidence>
<protein>
    <submittedName>
        <fullName evidence="2">Uncharacterized protein</fullName>
    </submittedName>
</protein>
<proteinExistence type="predicted"/>
<feature type="region of interest" description="Disordered" evidence="1">
    <location>
        <begin position="82"/>
        <end position="121"/>
    </location>
</feature>
<feature type="compositionally biased region" description="Basic and acidic residues" evidence="1">
    <location>
        <begin position="108"/>
        <end position="118"/>
    </location>
</feature>
<sequence length="232" mass="26027">MQKPGLCLPARQKRVKKRSLHFVAEHFEPVFNADGGCGTDFCIWLGRLRISKQLLMAWGGFPSLLVGAVLFLAVPDTAYPDTPTQAAVPETPDRDLRQSGESLPGRTPPERDPAERRLPGRLFFTEPERREFDRLRARRQEQQAAQAAETGQTRPPTESLAIDGIVVRGDGRNTIWINGEPFPEGDTARGRIRVVRRSDNTVGVEISRGRNHVWLKPGQKIILQGEKIIEIH</sequence>
<dbReference type="EMBL" id="CAADEX010000003">
    <property type="protein sequence ID" value="VFJ42770.1"/>
    <property type="molecule type" value="Genomic_DNA"/>
</dbReference>
<gene>
    <name evidence="2" type="ORF">BECKDK2373B_GA0170837_10032</name>
</gene>
<evidence type="ECO:0000256" key="1">
    <source>
        <dbReference type="SAM" id="MobiDB-lite"/>
    </source>
</evidence>
<dbReference type="AlphaFoldDB" id="A0A450RUJ9"/>
<accession>A0A450RUJ9</accession>
<feature type="compositionally biased region" description="Low complexity" evidence="1">
    <location>
        <begin position="142"/>
        <end position="154"/>
    </location>
</feature>
<feature type="region of interest" description="Disordered" evidence="1">
    <location>
        <begin position="136"/>
        <end position="158"/>
    </location>
</feature>
<organism evidence="2">
    <name type="scientific">Candidatus Kentrum sp. DK</name>
    <dbReference type="NCBI Taxonomy" id="2126562"/>
    <lineage>
        <taxon>Bacteria</taxon>
        <taxon>Pseudomonadati</taxon>
        <taxon>Pseudomonadota</taxon>
        <taxon>Gammaproteobacteria</taxon>
        <taxon>Candidatus Kentrum</taxon>
    </lineage>
</organism>